<evidence type="ECO:0000313" key="4">
    <source>
        <dbReference type="EMBL" id="TVO69550.1"/>
    </source>
</evidence>
<dbReference type="SUPFAM" id="SSF101307">
    <property type="entry name" value="YutG-like"/>
    <property type="match status" value="1"/>
</dbReference>
<comment type="cofactor">
    <cofactor evidence="1">
        <name>Mg(2+)</name>
        <dbReference type="ChEBI" id="CHEBI:18420"/>
    </cofactor>
</comment>
<organism evidence="4 5">
    <name type="scientific">Sedimenticola selenatireducens</name>
    <dbReference type="NCBI Taxonomy" id="191960"/>
    <lineage>
        <taxon>Bacteria</taxon>
        <taxon>Pseudomonadati</taxon>
        <taxon>Pseudomonadota</taxon>
        <taxon>Gammaproteobacteria</taxon>
        <taxon>Chromatiales</taxon>
        <taxon>Sedimenticolaceae</taxon>
        <taxon>Sedimenticola</taxon>
    </lineage>
</organism>
<dbReference type="PIRSF" id="PIRSF006162">
    <property type="entry name" value="PgpA"/>
    <property type="match status" value="1"/>
</dbReference>
<dbReference type="EC" id="3.1.3.27" evidence="1"/>
<dbReference type="GO" id="GO:0046872">
    <property type="term" value="F:metal ion binding"/>
    <property type="evidence" value="ECO:0007669"/>
    <property type="project" value="UniProtKB-KW"/>
</dbReference>
<feature type="domain" description="YutG/PgpA" evidence="3">
    <location>
        <begin position="20"/>
        <end position="157"/>
    </location>
</feature>
<keyword evidence="5" id="KW-1185">Reference proteome</keyword>
<reference evidence="4 5" key="1">
    <citation type="submission" date="2019-07" db="EMBL/GenBank/DDBJ databases">
        <title>The pathways for chlorine oxyanion respiration interact through the shared metabolite chlorate.</title>
        <authorList>
            <person name="Barnum T.P."/>
            <person name="Cheng Y."/>
            <person name="Hill K.A."/>
            <person name="Lucas L.N."/>
            <person name="Carlson H.K."/>
            <person name="Coates J.D."/>
        </authorList>
    </citation>
    <scope>NUCLEOTIDE SEQUENCE [LARGE SCALE GENOMIC DNA]</scope>
    <source>
        <strain evidence="4 5">BK-1</strain>
    </source>
</reference>
<feature type="transmembrane region" description="Helical" evidence="2">
    <location>
        <begin position="138"/>
        <end position="161"/>
    </location>
</feature>
<keyword evidence="1" id="KW-0443">Lipid metabolism</keyword>
<keyword evidence="1" id="KW-0378">Hydrolase</keyword>
<dbReference type="PANTHER" id="PTHR36305:SF1">
    <property type="entry name" value="PHOSPHATIDYLGLYCEROPHOSPHATASE A"/>
    <property type="match status" value="1"/>
</dbReference>
<name>A0A557RWL3_9GAMM</name>
<dbReference type="GO" id="GO:0008962">
    <property type="term" value="F:phosphatidylglycerophosphatase activity"/>
    <property type="evidence" value="ECO:0007669"/>
    <property type="project" value="UniProtKB-EC"/>
</dbReference>
<dbReference type="PANTHER" id="PTHR36305">
    <property type="entry name" value="PHOSPHATIDYLGLYCEROPHOSPHATASE A"/>
    <property type="match status" value="1"/>
</dbReference>
<feature type="transmembrane region" description="Helical" evidence="2">
    <location>
        <begin position="92"/>
        <end position="118"/>
    </location>
</feature>
<dbReference type="GO" id="GO:0006655">
    <property type="term" value="P:phosphatidylglycerol biosynthetic process"/>
    <property type="evidence" value="ECO:0007669"/>
    <property type="project" value="UniProtKB-UniPathway"/>
</dbReference>
<keyword evidence="1" id="KW-0479">Metal-binding</keyword>
<dbReference type="Proteomes" id="UP000316649">
    <property type="component" value="Unassembled WGS sequence"/>
</dbReference>
<dbReference type="Pfam" id="PF04608">
    <property type="entry name" value="PgpA"/>
    <property type="match status" value="1"/>
</dbReference>
<accession>A0A557RWL3</accession>
<protein>
    <recommendedName>
        <fullName evidence="1">Phosphatidylglycerophosphatase A</fullName>
        <ecNumber evidence="1">3.1.3.27</ecNumber>
    </recommendedName>
    <alternativeName>
        <fullName evidence="1">Phosphatidylglycerolphosphate phosphatase A</fullName>
    </alternativeName>
</protein>
<dbReference type="GO" id="GO:0009395">
    <property type="term" value="P:phospholipid catabolic process"/>
    <property type="evidence" value="ECO:0007669"/>
    <property type="project" value="UniProtKB-KW"/>
</dbReference>
<evidence type="ECO:0000313" key="5">
    <source>
        <dbReference type="Proteomes" id="UP000316649"/>
    </source>
</evidence>
<keyword evidence="1" id="KW-0595">Phospholipid degradation</keyword>
<evidence type="ECO:0000256" key="1">
    <source>
        <dbReference type="PIRNR" id="PIRNR006162"/>
    </source>
</evidence>
<proteinExistence type="predicted"/>
<feature type="transmembrane region" description="Helical" evidence="2">
    <location>
        <begin position="53"/>
        <end position="71"/>
    </location>
</feature>
<gene>
    <name evidence="4" type="ORF">FHP88_18050</name>
</gene>
<keyword evidence="1" id="KW-1003">Cell membrane</keyword>
<keyword evidence="1" id="KW-0460">Magnesium</keyword>
<dbReference type="InterPro" id="IPR007686">
    <property type="entry name" value="YutG/PgpA"/>
</dbReference>
<evidence type="ECO:0000256" key="2">
    <source>
        <dbReference type="SAM" id="Phobius"/>
    </source>
</evidence>
<comment type="function">
    <text evidence="1">Lipid phosphatase which dephosphorylates phosphatidylglycerophosphate (PGP) to phosphatidylglycerol (PG).</text>
</comment>
<dbReference type="AlphaFoldDB" id="A0A557RWL3"/>
<dbReference type="InterPro" id="IPR036681">
    <property type="entry name" value="PgpA-like_sf"/>
</dbReference>
<keyword evidence="1 2" id="KW-0472">Membrane</keyword>
<comment type="pathway">
    <text evidence="1">Phospholipid metabolism; phosphatidylglycerol biosynthesis; phosphatidylglycerol from CDP-diacylglycerol: step 2/2.</text>
</comment>
<dbReference type="InterPro" id="IPR026037">
    <property type="entry name" value="PgpA"/>
</dbReference>
<keyword evidence="2" id="KW-1133">Transmembrane helix</keyword>
<dbReference type="EMBL" id="VMNH01000031">
    <property type="protein sequence ID" value="TVO69550.1"/>
    <property type="molecule type" value="Genomic_DNA"/>
</dbReference>
<comment type="subcellular location">
    <subcellularLocation>
        <location evidence="1">Cell inner membrane</location>
        <topology evidence="1">Multi-pass membrane protein</topology>
    </subcellularLocation>
</comment>
<keyword evidence="1 2" id="KW-0812">Transmembrane</keyword>
<keyword evidence="1" id="KW-0997">Cell inner membrane</keyword>
<comment type="caution">
    <text evidence="4">The sequence shown here is derived from an EMBL/GenBank/DDBJ whole genome shotgun (WGS) entry which is preliminary data.</text>
</comment>
<keyword evidence="1" id="KW-0442">Lipid degradation</keyword>
<keyword evidence="1" id="KW-1208">Phospholipid metabolism</keyword>
<dbReference type="OrthoDB" id="9804091at2"/>
<dbReference type="GO" id="GO:0005886">
    <property type="term" value="C:plasma membrane"/>
    <property type="evidence" value="ECO:0007669"/>
    <property type="project" value="UniProtKB-SubCell"/>
</dbReference>
<comment type="catalytic activity">
    <reaction evidence="1">
        <text>a 1,2-diacyl-sn-glycero-3-phospho-(1'-sn-glycero-3'-phosphate) + H2O = a 1,2-diacyl-sn-glycero-3-phospho-(1'-sn-glycerol) + phosphate</text>
        <dbReference type="Rhea" id="RHEA:33751"/>
        <dbReference type="ChEBI" id="CHEBI:15377"/>
        <dbReference type="ChEBI" id="CHEBI:43474"/>
        <dbReference type="ChEBI" id="CHEBI:60110"/>
        <dbReference type="ChEBI" id="CHEBI:64716"/>
        <dbReference type="EC" id="3.1.3.27"/>
    </reaction>
</comment>
<evidence type="ECO:0000259" key="3">
    <source>
        <dbReference type="Pfam" id="PF04608"/>
    </source>
</evidence>
<sequence>MTISATDNPQPNWKNPIHLLAFGLGSGAAPKAPGTFGTLAAVPLYLLLQSLSSLHYLLVVVALFIAGIWICDKTSRDLGVHDHGGIVWDEWVGLFVTLWMAPQGWYWVLVGFVLFRIFDIFKPWPIGWLDRQVSGGLGIMLDDLLAGLYSLILLQAAVYLLR</sequence>
<dbReference type="UniPathway" id="UPA00084">
    <property type="reaction ID" value="UER00504"/>
</dbReference>
<dbReference type="RefSeq" id="WP_144360488.1">
    <property type="nucleotide sequence ID" value="NZ_VMNH01000031.1"/>
</dbReference>
<dbReference type="CDD" id="cd06971">
    <property type="entry name" value="PgpA"/>
    <property type="match status" value="1"/>
</dbReference>